<dbReference type="NCBIfam" id="TIGR00654">
    <property type="entry name" value="PhzF_family"/>
    <property type="match status" value="1"/>
</dbReference>
<sequence length="279" mass="29229">MPVQRLSAFTDGGRGGNPAGVLLADAHPEPADMQRIAAEVGYSETAFVAPTGDRAAAVRYFSPEAEVPFCGHATIAAAVALAERDGIGPFTFATAAGEVGIETTQAADGTIMATLTSVATETKPLPSGFLRDVLALLHWREDDLDPALPPAFAYAGAWHLILAVRDAATLADLEYDFDATRALMHAHDLTTLQLVHRREPAIFRSRNPFPPGGVVEDPATGAAAAALGGYLRERGELTPPAQFVIEQGVEMGRPSRLLVELAPDQPGVRVTGTASAISA</sequence>
<comment type="similarity">
    <text evidence="1">Belongs to the PhzF family.</text>
</comment>
<evidence type="ECO:0000256" key="1">
    <source>
        <dbReference type="ARBA" id="ARBA00008270"/>
    </source>
</evidence>
<gene>
    <name evidence="3" type="ORF">LRS13_24780</name>
</gene>
<dbReference type="Pfam" id="PF02567">
    <property type="entry name" value="PhzC-PhzF"/>
    <property type="match status" value="1"/>
</dbReference>
<name>A0ABY5PGT8_9ACTN</name>
<proteinExistence type="inferred from homology"/>
<keyword evidence="4" id="KW-1185">Reference proteome</keyword>
<dbReference type="InterPro" id="IPR003719">
    <property type="entry name" value="Phenazine_PhzF-like"/>
</dbReference>
<dbReference type="SUPFAM" id="SSF54506">
    <property type="entry name" value="Diaminopimelate epimerase-like"/>
    <property type="match status" value="1"/>
</dbReference>
<dbReference type="PANTHER" id="PTHR13774">
    <property type="entry name" value="PHENAZINE BIOSYNTHESIS PROTEIN"/>
    <property type="match status" value="1"/>
</dbReference>
<dbReference type="PIRSF" id="PIRSF016184">
    <property type="entry name" value="PhzC_PhzF"/>
    <property type="match status" value="1"/>
</dbReference>
<organism evidence="3 4">
    <name type="scientific">Svornostia abyssi</name>
    <dbReference type="NCBI Taxonomy" id="2898438"/>
    <lineage>
        <taxon>Bacteria</taxon>
        <taxon>Bacillati</taxon>
        <taxon>Actinomycetota</taxon>
        <taxon>Thermoleophilia</taxon>
        <taxon>Solirubrobacterales</taxon>
        <taxon>Baekduiaceae</taxon>
        <taxon>Svornostia</taxon>
    </lineage>
</organism>
<dbReference type="EMBL" id="CP088295">
    <property type="protein sequence ID" value="UUY03836.1"/>
    <property type="molecule type" value="Genomic_DNA"/>
</dbReference>
<evidence type="ECO:0000256" key="2">
    <source>
        <dbReference type="ARBA" id="ARBA00023235"/>
    </source>
</evidence>
<dbReference type="Gene3D" id="3.10.310.10">
    <property type="entry name" value="Diaminopimelate Epimerase, Chain A, domain 1"/>
    <property type="match status" value="2"/>
</dbReference>
<dbReference type="RefSeq" id="WP_353864333.1">
    <property type="nucleotide sequence ID" value="NZ_CP088295.1"/>
</dbReference>
<evidence type="ECO:0000313" key="4">
    <source>
        <dbReference type="Proteomes" id="UP001058860"/>
    </source>
</evidence>
<accession>A0ABY5PGT8</accession>
<reference evidence="4" key="1">
    <citation type="submission" date="2021-11" db="EMBL/GenBank/DDBJ databases">
        <title>Cultivation dependent microbiological survey of springs from the worlds oldest radium mine currently devoted to the extraction of radon-saturated water.</title>
        <authorList>
            <person name="Kapinusova G."/>
            <person name="Smrhova T."/>
            <person name="Strejcek M."/>
            <person name="Suman J."/>
            <person name="Jani K."/>
            <person name="Pajer P."/>
            <person name="Uhlik O."/>
        </authorList>
    </citation>
    <scope>NUCLEOTIDE SEQUENCE [LARGE SCALE GENOMIC DNA]</scope>
    <source>
        <strain evidence="4">J379</strain>
    </source>
</reference>
<protein>
    <submittedName>
        <fullName evidence="3">PhzF family phenazine biosynthesis protein</fullName>
    </submittedName>
</protein>
<dbReference type="Proteomes" id="UP001058860">
    <property type="component" value="Chromosome"/>
</dbReference>
<evidence type="ECO:0000313" key="3">
    <source>
        <dbReference type="EMBL" id="UUY03836.1"/>
    </source>
</evidence>
<dbReference type="PANTHER" id="PTHR13774:SF39">
    <property type="entry name" value="BIOSYNTHESIS PROTEIN, PUTATIVE-RELATED"/>
    <property type="match status" value="1"/>
</dbReference>
<keyword evidence="2" id="KW-0413">Isomerase</keyword>